<protein>
    <submittedName>
        <fullName evidence="2">Carboxypeptidase regulatory-like domain-containing protein</fullName>
    </submittedName>
</protein>
<dbReference type="SUPFAM" id="SSF49452">
    <property type="entry name" value="Starch-binding domain-like"/>
    <property type="match status" value="5"/>
</dbReference>
<dbReference type="InterPro" id="IPR013784">
    <property type="entry name" value="Carb-bd-like_fold"/>
</dbReference>
<dbReference type="InterPro" id="IPR008969">
    <property type="entry name" value="CarboxyPept-like_regulatory"/>
</dbReference>
<dbReference type="Proteomes" id="UP001193081">
    <property type="component" value="Unassembled WGS sequence"/>
</dbReference>
<name>A0ABS4DFB9_9CHLR</name>
<dbReference type="Pfam" id="PF13620">
    <property type="entry name" value="CarboxypepD_reg"/>
    <property type="match status" value="4"/>
</dbReference>
<dbReference type="SUPFAM" id="SSF117074">
    <property type="entry name" value="Hypothetical protein PA1324"/>
    <property type="match status" value="1"/>
</dbReference>
<proteinExistence type="predicted"/>
<dbReference type="Gene3D" id="2.60.40.10">
    <property type="entry name" value="Immunoglobulins"/>
    <property type="match status" value="1"/>
</dbReference>
<dbReference type="InterPro" id="IPR013783">
    <property type="entry name" value="Ig-like_fold"/>
</dbReference>
<dbReference type="PANTHER" id="PTHR23303">
    <property type="entry name" value="CARBOXYPEPTIDASE REGULATORY REGION-CONTAINING"/>
    <property type="match status" value="1"/>
</dbReference>
<organism evidence="2 3">
    <name type="scientific">Candidatus Chloroploca mongolica</name>
    <dbReference type="NCBI Taxonomy" id="2528176"/>
    <lineage>
        <taxon>Bacteria</taxon>
        <taxon>Bacillati</taxon>
        <taxon>Chloroflexota</taxon>
        <taxon>Chloroflexia</taxon>
        <taxon>Chloroflexales</taxon>
        <taxon>Chloroflexineae</taxon>
        <taxon>Oscillochloridaceae</taxon>
        <taxon>Candidatus Chloroploca</taxon>
    </lineage>
</organism>
<comment type="caution">
    <text evidence="2">The sequence shown here is derived from an EMBL/GenBank/DDBJ whole genome shotgun (WGS) entry which is preliminary data.</text>
</comment>
<reference evidence="2 3" key="1">
    <citation type="submission" date="2021-03" db="EMBL/GenBank/DDBJ databases">
        <authorList>
            <person name="Grouzdev D.S."/>
        </authorList>
    </citation>
    <scope>NUCLEOTIDE SEQUENCE [LARGE SCALE GENOMIC DNA]</scope>
    <source>
        <strain evidence="2 3">M50-1</strain>
    </source>
</reference>
<dbReference type="SUPFAM" id="SSF49464">
    <property type="entry name" value="Carboxypeptidase regulatory domain-like"/>
    <property type="match status" value="1"/>
</dbReference>
<dbReference type="EMBL" id="SIJK02000056">
    <property type="protein sequence ID" value="MBP1468120.1"/>
    <property type="molecule type" value="Genomic_DNA"/>
</dbReference>
<evidence type="ECO:0000313" key="2">
    <source>
        <dbReference type="EMBL" id="MBP1468120.1"/>
    </source>
</evidence>
<keyword evidence="3" id="KW-1185">Reference proteome</keyword>
<dbReference type="InterPro" id="IPR051417">
    <property type="entry name" value="SDr/BOS_complex"/>
</dbReference>
<gene>
    <name evidence="2" type="ORF">EYB53_020575</name>
</gene>
<accession>A0ABS4DFB9</accession>
<evidence type="ECO:0000313" key="3">
    <source>
        <dbReference type="Proteomes" id="UP001193081"/>
    </source>
</evidence>
<evidence type="ECO:0000256" key="1">
    <source>
        <dbReference type="ARBA" id="ARBA00022729"/>
    </source>
</evidence>
<keyword evidence="1" id="KW-0732">Signal</keyword>
<dbReference type="RefSeq" id="WP_135480552.1">
    <property type="nucleotide sequence ID" value="NZ_SIJK02000056.1"/>
</dbReference>
<dbReference type="Gene3D" id="2.60.40.1120">
    <property type="entry name" value="Carboxypeptidase-like, regulatory domain"/>
    <property type="match status" value="8"/>
</dbReference>
<sequence length="1038" mass="108256">MQRHHIRVLLTLCALLLIATLLPQARGLVEAQSSLATTPSDPAPFARLAGTASPDGLAQAGLRVELAQDGVRPEATTTDGDGAYFFAMVAGGAYTVTAFDGTGLPFASETLLLTSGETLYVDLGEPLRPRRASLANNETSPCAYNAPPGTAIIRGTVTDALTGQPVSDVFVSAFGPRNASATTSATGTYTLTELAAGAYRISFRPPSSQNYLLQYYNGKDDSAEADLLTVPEGATLTNINAALTPGAIISGRVSGVGNEALSGVAVTAYRLVGEARYAEASDRTESDGSFSIDRLPAGTYQLETWITDSDNATVRAYLNGTSNEVSIAPSSTNPNVNLNLVRGAQFSGRITDANGSGISDIRVTVYDATNDRYVKDVARSEFNGSYTSLALPAGSYKVRFWSNSYASQVYLDTYYNNQPSLELATPLVLGASGVTPNIDAQLTLGGVIAGKVTGANGVPLNRVSVWAGPAAGGSGSYVSTSTGSDGTYTLRGLATGQYQVSFATLDSYDTETQRYLGEYYNNQSTSATANPVTVTAPNTVANINAELTRGAIISGCVSGSDTGRGISRPRLEIRPVGGGSSVATRSDSNGTYRTQALLPGSYRITFSDDSTSNNSTRPGYVSQDYATPVVVASDSLTGIDAVLNPGGAFRGTITGLDGVPLDGIDVSIYTPSSYVARGSTYEDGVYTTRTVAPGRYTLRLRPYSSSPSAAYASVEIGPFDATLNAFTIVNYQMSLGGQISGRITNRDGAALSDLSVAIYNEAGYFVDSTYYVDDSGVYTTTGLAPGNYRLEFRPYGDANQYAPQFYNNKPDLASADPVTVSEPGIIPNINAALDIGSVIAGQVTVAGGAELGAVEVAVYNAEGRYIRTTWVASDGSYSTPALASGSYRLCFTPQASRLIAECYNNQATPDNATPIVVTAPTPVENINVELAVGSQLKGRVVDAAGDGVAGVQVVVVARTSTAQENLILARAFSASDGSYTTSPGLPAGAYQLSFYAPTGSNLGFANLDATVASSGTDVELADVTLSSVRRVYLPLVWR</sequence>
<dbReference type="SUPFAM" id="SSF49478">
    <property type="entry name" value="Cna protein B-type domain"/>
    <property type="match status" value="2"/>
</dbReference>